<evidence type="ECO:0000313" key="18">
    <source>
        <dbReference type="Proteomes" id="UP000827092"/>
    </source>
</evidence>
<dbReference type="Pfam" id="PF05193">
    <property type="entry name" value="Peptidase_M16_C"/>
    <property type="match status" value="1"/>
</dbReference>
<evidence type="ECO:0000256" key="2">
    <source>
        <dbReference type="ARBA" id="ARBA00022670"/>
    </source>
</evidence>
<dbReference type="PANTHER" id="PTHR43690:SF18">
    <property type="entry name" value="INSULIN-DEGRADING ENZYME-RELATED"/>
    <property type="match status" value="1"/>
</dbReference>
<organism evidence="17 18">
    <name type="scientific">Oedothorax gibbosus</name>
    <dbReference type="NCBI Taxonomy" id="931172"/>
    <lineage>
        <taxon>Eukaryota</taxon>
        <taxon>Metazoa</taxon>
        <taxon>Ecdysozoa</taxon>
        <taxon>Arthropoda</taxon>
        <taxon>Chelicerata</taxon>
        <taxon>Arachnida</taxon>
        <taxon>Araneae</taxon>
        <taxon>Araneomorphae</taxon>
        <taxon>Entelegynae</taxon>
        <taxon>Araneoidea</taxon>
        <taxon>Linyphiidae</taxon>
        <taxon>Erigoninae</taxon>
        <taxon>Oedothorax</taxon>
    </lineage>
</organism>
<comment type="caution">
    <text evidence="17">The sequence shown here is derived from an EMBL/GenBank/DDBJ whole genome shotgun (WGS) entry which is preliminary data.</text>
</comment>
<evidence type="ECO:0000256" key="10">
    <source>
        <dbReference type="ARBA" id="ARBA00074992"/>
    </source>
</evidence>
<feature type="domain" description="Coenzyme PQQ synthesis protein F-like C-terminal lobe" evidence="16">
    <location>
        <begin position="771"/>
        <end position="869"/>
    </location>
</feature>
<evidence type="ECO:0000256" key="6">
    <source>
        <dbReference type="ARBA" id="ARBA00023049"/>
    </source>
</evidence>
<keyword evidence="6" id="KW-0482">Metalloprotease</keyword>
<accession>A0AAV6UWQ6</accession>
<dbReference type="PROSITE" id="PS00143">
    <property type="entry name" value="INSULINASE"/>
    <property type="match status" value="1"/>
</dbReference>
<dbReference type="InterPro" id="IPR001431">
    <property type="entry name" value="Pept_M16_Zn_BS"/>
</dbReference>
<feature type="domain" description="Peptidase M16 N-terminal" evidence="13">
    <location>
        <begin position="35"/>
        <end position="172"/>
    </location>
</feature>
<evidence type="ECO:0000259" key="14">
    <source>
        <dbReference type="Pfam" id="PF05193"/>
    </source>
</evidence>
<dbReference type="InterPro" id="IPR050626">
    <property type="entry name" value="Peptidase_M16"/>
</dbReference>
<keyword evidence="4" id="KW-0378">Hydrolase</keyword>
<evidence type="ECO:0000256" key="7">
    <source>
        <dbReference type="ARBA" id="ARBA00052248"/>
    </source>
</evidence>
<dbReference type="GO" id="GO:0051603">
    <property type="term" value="P:proteolysis involved in protein catabolic process"/>
    <property type="evidence" value="ECO:0007669"/>
    <property type="project" value="TreeGrafter"/>
</dbReference>
<evidence type="ECO:0000256" key="9">
    <source>
        <dbReference type="ARBA" id="ARBA00070422"/>
    </source>
</evidence>
<evidence type="ECO:0000256" key="11">
    <source>
        <dbReference type="ARBA" id="ARBA00080349"/>
    </source>
</evidence>
<dbReference type="FunFam" id="3.30.830.10:FF:000004">
    <property type="entry name" value="Putative insulin-degrading enzyme"/>
    <property type="match status" value="1"/>
</dbReference>
<dbReference type="Pfam" id="PF00675">
    <property type="entry name" value="Peptidase_M16"/>
    <property type="match status" value="1"/>
</dbReference>
<evidence type="ECO:0000256" key="4">
    <source>
        <dbReference type="ARBA" id="ARBA00022801"/>
    </source>
</evidence>
<dbReference type="PANTHER" id="PTHR43690">
    <property type="entry name" value="NARDILYSIN"/>
    <property type="match status" value="1"/>
</dbReference>
<evidence type="ECO:0000259" key="15">
    <source>
        <dbReference type="Pfam" id="PF16187"/>
    </source>
</evidence>
<dbReference type="GO" id="GO:0004222">
    <property type="term" value="F:metalloendopeptidase activity"/>
    <property type="evidence" value="ECO:0007669"/>
    <property type="project" value="UniProtKB-EC"/>
</dbReference>
<proteinExistence type="inferred from homology"/>
<comment type="catalytic activity">
    <reaction evidence="7">
        <text>Degradation of insulin, glucagon and other polypeptides. No action on proteins.</text>
        <dbReference type="EC" id="3.4.24.56"/>
    </reaction>
</comment>
<keyword evidence="5" id="KW-0862">Zinc</keyword>
<keyword evidence="18" id="KW-1185">Reference proteome</keyword>
<dbReference type="GO" id="GO:0005829">
    <property type="term" value="C:cytosol"/>
    <property type="evidence" value="ECO:0007669"/>
    <property type="project" value="TreeGrafter"/>
</dbReference>
<dbReference type="Pfam" id="PF16187">
    <property type="entry name" value="Peptidase_M16_M"/>
    <property type="match status" value="1"/>
</dbReference>
<evidence type="ECO:0000256" key="12">
    <source>
        <dbReference type="RuleBase" id="RU004447"/>
    </source>
</evidence>
<dbReference type="FunFam" id="3.30.830.10:FF:000005">
    <property type="entry name" value="nardilysin isoform X1"/>
    <property type="match status" value="1"/>
</dbReference>
<name>A0AAV6UWQ6_9ARAC</name>
<keyword evidence="3" id="KW-0479">Metal-binding</keyword>
<sequence length="991" mass="113673">MSDPSQFISKVYDNIKKSNGDSRAYRGLELKNGMKVLLVSDSSTDKSAAAIDVQVGSLSEPRDFPGLAHFCEHMLFLGTEKYPSENEYNKYLQEHGGSSNAYTAEDNTCYYFDVSPSSLVGALDRFSQFFLSPLFTESATEREVNAVHSEHQQNVQNDGWRLIQLKKATCNPNHDFSKFGTGNIDTLFNDPKSKGVDIRDELLKFHENFYSSNIMGLVIYGKETLEELTDIVVPLFSSVINKNVKMPEWKDHPFDSNHLRLKGYVFPVKNIRTLVITFPIPDLNHEYRSNPGSYLGHLIGHEGPGSLLSELKSRGWANTIVAGPEQGCRGFAFFIVDFQLTLEGIEHVDDIITLLFQYLAMLKEEGPKEWISKECQKLTEMTFRFKDRERPQSYVASLANRLFLYPMEEVLSGPYLIQDYKPELIKQLLNLLTPENIRIAVVGKKFEDICCETEKWYGTKYKLEPIEGELLENWKTVKTHPHLKLPAPNDLIPTNFEQVTLDTEVTKYPVLIKNTPMCRLWFKQDDEFLLPKANLTFSIKSPMAYVDPFHFNLCHIYLQLVTDSLNEYSYAAELAGLSHALGIGKFEITLAVQGYNDKLHILLEKILEGMTNLKIDKTRFEISKERLQRSIGNFRAEQPYQQATYYNALLLAERHWTNEDLLNCLDEITIEAVQEFIPRFFSRVCIEALMYGNLQKQQALGLMTIVESILRKNMDSKYLMPSQLIREREVQLSDRCHYVYEAVNEVHSSSSVDTYYQCGVHETRSKMLLKLLADLISEPCFNYLRTQEQLGYIVSSSSKHSNGVHGIRFIVQSDKPPSYIDGRIEAFIQYFDKYLQELSDAEYQNHVRSVTEKLLEKPKKLSVQNMKYWREILSQQFNFDRDNIEVACLATLTKDELYSYFKELIADDAPKRKKLSVHVLSSACKSLNESTECILEEANGDGLIPPPPEFRPPVKVDDVRKFKNSLGLYPLPAPYIQIPSPFLGGIEKSKL</sequence>
<dbReference type="InterPro" id="IPR011765">
    <property type="entry name" value="Pept_M16_N"/>
</dbReference>
<dbReference type="Gene3D" id="3.30.830.10">
    <property type="entry name" value="Metalloenzyme, LuxS/M16 peptidase-like"/>
    <property type="match status" value="4"/>
</dbReference>
<evidence type="ECO:0000256" key="3">
    <source>
        <dbReference type="ARBA" id="ARBA00022723"/>
    </source>
</evidence>
<dbReference type="EMBL" id="JAFNEN010000236">
    <property type="protein sequence ID" value="KAG8188554.1"/>
    <property type="molecule type" value="Genomic_DNA"/>
</dbReference>
<feature type="domain" description="Peptidase M16 middle/third" evidence="15">
    <location>
        <begin position="383"/>
        <end position="663"/>
    </location>
</feature>
<dbReference type="Pfam" id="PF22456">
    <property type="entry name" value="PqqF-like_C_4"/>
    <property type="match status" value="1"/>
</dbReference>
<evidence type="ECO:0000259" key="16">
    <source>
        <dbReference type="Pfam" id="PF22456"/>
    </source>
</evidence>
<keyword evidence="2" id="KW-0645">Protease</keyword>
<feature type="domain" description="Peptidase M16 C-terminal" evidence="14">
    <location>
        <begin position="199"/>
        <end position="375"/>
    </location>
</feature>
<evidence type="ECO:0000256" key="5">
    <source>
        <dbReference type="ARBA" id="ARBA00022833"/>
    </source>
</evidence>
<evidence type="ECO:0000259" key="13">
    <source>
        <dbReference type="Pfam" id="PF00675"/>
    </source>
</evidence>
<evidence type="ECO:0000256" key="8">
    <source>
        <dbReference type="ARBA" id="ARBA00066874"/>
    </source>
</evidence>
<evidence type="ECO:0000313" key="17">
    <source>
        <dbReference type="EMBL" id="KAG8188554.1"/>
    </source>
</evidence>
<comment type="similarity">
    <text evidence="1 12">Belongs to the peptidase M16 family.</text>
</comment>
<gene>
    <name evidence="17" type="ORF">JTE90_007162</name>
</gene>
<dbReference type="GO" id="GO:0046872">
    <property type="term" value="F:metal ion binding"/>
    <property type="evidence" value="ECO:0007669"/>
    <property type="project" value="UniProtKB-KW"/>
</dbReference>
<protein>
    <recommendedName>
        <fullName evidence="9">Insulin-degrading enzyme</fullName>
        <ecNumber evidence="8">3.4.24.56</ecNumber>
    </recommendedName>
    <alternativeName>
        <fullName evidence="11">Insulin protease</fullName>
    </alternativeName>
    <alternativeName>
        <fullName evidence="10">Insulysin</fullName>
    </alternativeName>
</protein>
<dbReference type="AlphaFoldDB" id="A0AAV6UWQ6"/>
<dbReference type="Proteomes" id="UP000827092">
    <property type="component" value="Unassembled WGS sequence"/>
</dbReference>
<dbReference type="InterPro" id="IPR007863">
    <property type="entry name" value="Peptidase_M16_C"/>
</dbReference>
<dbReference type="FunFam" id="3.30.830.10:FF:000003">
    <property type="entry name" value="Insulin-degrading enzyme"/>
    <property type="match status" value="1"/>
</dbReference>
<dbReference type="InterPro" id="IPR011249">
    <property type="entry name" value="Metalloenz_LuxS/M16"/>
</dbReference>
<dbReference type="InterPro" id="IPR032632">
    <property type="entry name" value="Peptidase_M16_M"/>
</dbReference>
<dbReference type="GO" id="GO:0043171">
    <property type="term" value="P:peptide catabolic process"/>
    <property type="evidence" value="ECO:0007669"/>
    <property type="project" value="TreeGrafter"/>
</dbReference>
<dbReference type="EC" id="3.4.24.56" evidence="8"/>
<evidence type="ECO:0000256" key="1">
    <source>
        <dbReference type="ARBA" id="ARBA00007261"/>
    </source>
</evidence>
<dbReference type="SUPFAM" id="SSF63411">
    <property type="entry name" value="LuxS/MPP-like metallohydrolase"/>
    <property type="match status" value="4"/>
</dbReference>
<reference evidence="17 18" key="1">
    <citation type="journal article" date="2022" name="Nat. Ecol. Evol.">
        <title>A masculinizing supergene underlies an exaggerated male reproductive morph in a spider.</title>
        <authorList>
            <person name="Hendrickx F."/>
            <person name="De Corte Z."/>
            <person name="Sonet G."/>
            <person name="Van Belleghem S.M."/>
            <person name="Kostlbacher S."/>
            <person name="Vangestel C."/>
        </authorList>
    </citation>
    <scope>NUCLEOTIDE SEQUENCE [LARGE SCALE GENOMIC DNA]</scope>
    <source>
        <strain evidence="17">W744_W776</strain>
    </source>
</reference>
<dbReference type="InterPro" id="IPR054734">
    <property type="entry name" value="PqqF-like_C_4"/>
</dbReference>
<dbReference type="GO" id="GO:0005739">
    <property type="term" value="C:mitochondrion"/>
    <property type="evidence" value="ECO:0007669"/>
    <property type="project" value="TreeGrafter"/>
</dbReference>